<evidence type="ECO:0000313" key="4">
    <source>
        <dbReference type="EMBL" id="RZC08465.1"/>
    </source>
</evidence>
<dbReference type="InterPro" id="IPR033334">
    <property type="entry name" value="LNG1/2"/>
</dbReference>
<accession>A0A445KCC8</accession>
<dbReference type="PANTHER" id="PTHR31680">
    <property type="entry name" value="LONGIFOLIA PROTEIN"/>
    <property type="match status" value="1"/>
</dbReference>
<dbReference type="GO" id="GO:0051513">
    <property type="term" value="P:regulation of monopolar cell growth"/>
    <property type="evidence" value="ECO:0007669"/>
    <property type="project" value="InterPro"/>
</dbReference>
<dbReference type="PANTHER" id="PTHR31680:SF4">
    <property type="entry name" value="LONGIFOLIA PROTEIN"/>
    <property type="match status" value="1"/>
</dbReference>
<dbReference type="Pfam" id="PF14309">
    <property type="entry name" value="DUF4378"/>
    <property type="match status" value="1"/>
</dbReference>
<feature type="region of interest" description="Disordered" evidence="1">
    <location>
        <begin position="779"/>
        <end position="849"/>
    </location>
</feature>
<feature type="compositionally biased region" description="Polar residues" evidence="1">
    <location>
        <begin position="357"/>
        <end position="371"/>
    </location>
</feature>
<gene>
    <name evidence="4" type="ORF">D0Y65_015259</name>
</gene>
<dbReference type="AlphaFoldDB" id="A0A445KCC8"/>
<reference evidence="4 5" key="1">
    <citation type="submission" date="2018-09" db="EMBL/GenBank/DDBJ databases">
        <title>A high-quality reference genome of wild soybean provides a powerful tool to mine soybean genomes.</title>
        <authorList>
            <person name="Xie M."/>
            <person name="Chung C.Y.L."/>
            <person name="Li M.-W."/>
            <person name="Wong F.-L."/>
            <person name="Chan T.-F."/>
            <person name="Lam H.-M."/>
        </authorList>
    </citation>
    <scope>NUCLEOTIDE SEQUENCE [LARGE SCALE GENOMIC DNA]</scope>
    <source>
        <strain evidence="5">cv. W05</strain>
        <tissue evidence="4">Hypocotyl of etiolated seedlings</tissue>
    </source>
</reference>
<dbReference type="EMBL" id="QZWG01000006">
    <property type="protein sequence ID" value="RZC08465.1"/>
    <property type="molecule type" value="Genomic_DNA"/>
</dbReference>
<feature type="compositionally biased region" description="Basic and acidic residues" evidence="1">
    <location>
        <begin position="266"/>
        <end position="294"/>
    </location>
</feature>
<evidence type="ECO:0000259" key="2">
    <source>
        <dbReference type="Pfam" id="PF14309"/>
    </source>
</evidence>
<organism evidence="4 5">
    <name type="scientific">Glycine soja</name>
    <name type="common">Wild soybean</name>
    <dbReference type="NCBI Taxonomy" id="3848"/>
    <lineage>
        <taxon>Eukaryota</taxon>
        <taxon>Viridiplantae</taxon>
        <taxon>Streptophyta</taxon>
        <taxon>Embryophyta</taxon>
        <taxon>Tracheophyta</taxon>
        <taxon>Spermatophyta</taxon>
        <taxon>Magnoliopsida</taxon>
        <taxon>eudicotyledons</taxon>
        <taxon>Gunneridae</taxon>
        <taxon>Pentapetalae</taxon>
        <taxon>rosids</taxon>
        <taxon>fabids</taxon>
        <taxon>Fabales</taxon>
        <taxon>Fabaceae</taxon>
        <taxon>Papilionoideae</taxon>
        <taxon>50 kb inversion clade</taxon>
        <taxon>NPAAA clade</taxon>
        <taxon>indigoferoid/millettioid clade</taxon>
        <taxon>Phaseoleae</taxon>
        <taxon>Glycine</taxon>
        <taxon>Glycine subgen. Soja</taxon>
    </lineage>
</organism>
<protein>
    <submittedName>
        <fullName evidence="4">Protein LONGIFOLIA 2 isoform A</fullName>
    </submittedName>
</protein>
<evidence type="ECO:0000256" key="1">
    <source>
        <dbReference type="SAM" id="MobiDB-lite"/>
    </source>
</evidence>
<proteinExistence type="predicted"/>
<evidence type="ECO:0000313" key="5">
    <source>
        <dbReference type="Proteomes" id="UP000289340"/>
    </source>
</evidence>
<keyword evidence="5" id="KW-1185">Reference proteome</keyword>
<dbReference type="InterPro" id="IPR032795">
    <property type="entry name" value="DUF3741-assoc"/>
</dbReference>
<feature type="compositionally biased region" description="Basic and acidic residues" evidence="1">
    <location>
        <begin position="77"/>
        <end position="88"/>
    </location>
</feature>
<feature type="compositionally biased region" description="Polar residues" evidence="1">
    <location>
        <begin position="591"/>
        <end position="608"/>
    </location>
</feature>
<feature type="domain" description="DUF3741" evidence="3">
    <location>
        <begin position="333"/>
        <end position="352"/>
    </location>
</feature>
<feature type="region of interest" description="Disordered" evidence="1">
    <location>
        <begin position="496"/>
        <end position="540"/>
    </location>
</feature>
<evidence type="ECO:0000259" key="3">
    <source>
        <dbReference type="Pfam" id="PF14383"/>
    </source>
</evidence>
<feature type="region of interest" description="Disordered" evidence="1">
    <location>
        <begin position="589"/>
        <end position="739"/>
    </location>
</feature>
<dbReference type="Pfam" id="PF14383">
    <property type="entry name" value="VARLMGL"/>
    <property type="match status" value="1"/>
</dbReference>
<feature type="domain" description="DUF4378" evidence="2">
    <location>
        <begin position="901"/>
        <end position="1081"/>
    </location>
</feature>
<feature type="compositionally biased region" description="Polar residues" evidence="1">
    <location>
        <begin position="428"/>
        <end position="437"/>
    </location>
</feature>
<name>A0A445KCC8_GLYSO</name>
<feature type="compositionally biased region" description="Basic and acidic residues" evidence="1">
    <location>
        <begin position="610"/>
        <end position="623"/>
    </location>
</feature>
<dbReference type="Gramene" id="XM_028381573.1">
    <property type="protein sequence ID" value="XP_028237374.1"/>
    <property type="gene ID" value="LOC114416629"/>
</dbReference>
<feature type="region of interest" description="Disordered" evidence="1">
    <location>
        <begin position="266"/>
        <end position="337"/>
    </location>
</feature>
<feature type="compositionally biased region" description="Polar residues" evidence="1">
    <location>
        <begin position="503"/>
        <end position="540"/>
    </location>
</feature>
<feature type="compositionally biased region" description="Polar residues" evidence="1">
    <location>
        <begin position="310"/>
        <end position="332"/>
    </location>
</feature>
<feature type="compositionally biased region" description="Polar residues" evidence="1">
    <location>
        <begin position="628"/>
        <end position="645"/>
    </location>
</feature>
<feature type="compositionally biased region" description="Basic and acidic residues" evidence="1">
    <location>
        <begin position="824"/>
        <end position="845"/>
    </location>
</feature>
<feature type="region of interest" description="Disordered" evidence="1">
    <location>
        <begin position="72"/>
        <end position="95"/>
    </location>
</feature>
<dbReference type="InterPro" id="IPR025486">
    <property type="entry name" value="DUF4378"/>
</dbReference>
<comment type="caution">
    <text evidence="4">The sequence shown here is derived from an EMBL/GenBank/DDBJ whole genome shotgun (WGS) entry which is preliminary data.</text>
</comment>
<feature type="compositionally biased region" description="Polar residues" evidence="1">
    <location>
        <begin position="716"/>
        <end position="739"/>
    </location>
</feature>
<sequence length="1104" mass="122728">MAAKLLHSLADDNPDLQKQIGCMTGIFQLFDRHQVLTARRISQKRLPSGIHHSNSPFSDGSLERDSDNILHRQTATDTDKGVNERQRISTESSRASFSSCSSSVSSLDCKAEAEATYDRILFPETPSRDAAMNQSTTSPHFGYNSLDLRDVVKDSMYREARGLSVKTTAKEESAINAAKHRDSPRPIQLSKSVDGSYRVGIDGKQSVPIDLKESIRVLAKLREAPWYYVETKELPRSSHESKDGHWNSISKDAPWFPYEGKETSRLSFESRETIKSTPKLKELPRHSLDSKEGSLHSYSTDSKATHHSRNIYSGTSTSNDKFPTLQQPSATPSRPPSIVAKLMGLEGLPDSSLAGDAQSSSTETYSAQDNGQFRRPSKNGLMRPLRLSNSPKISLKDPTSPRRKNPDLVMKPISSSRVPIEPAPWKQQDGNQSSQKPNLRGIKAPARAPDSFPSVYSEIEKRLKDLEFKQSGRDLRALKQILEAMQEKGLLESRKVEQAPNVVGSQSDYEPKATNQNQNTRSIRQQNTQRNNFLSSTVKGSDSARAFESPIVIMKPAKLVEKTVIPASSVIPIGGLSGSQKYQIGGVYVDNNKTGTSTTRVANDQSPRNIHRDASASSIDKKASSSKTTRPVQSQSRPQQLPKENSQSSVKHSRSVSPRLQQKKLELEKRSRLPAPPSDSNKPRRQSGKKATELGSPGGRQRPKSLNLPHGDEQLSEISNESRSLSCQGDGVSLQSDSLTVNSKMDMEVTSSLRTVEIDDSRSPSLKAAKRLISETVQKKSTPRLDEEETVAELATDAPEHPSPISVLDGSVYRDDVPSPVKQISEDSKGEDAQESKENEIKDQWNPEDSLSFNSTGPLEINRKKLQNINHLVQKLRRLNSSHDEARIDYIASLCENTNPDHRYISEILLASGLLLRDLSSELLTFQLHSSVHPINPELFLVLEQTKASSLLSKEESIPGKDANSKLNKEKFHRKLIFDSVNEILGAKFSSSPEPWIQPNSNRLTKKTLSAQKLLKELCFEIEKIQAKKPECSLEEEDDGLKNILCEDVLHGSESWTDFHGYLPGVVLDVERLIFKDLVDEVVIGESTGLRVKSLVRRRKLFGK</sequence>
<feature type="region of interest" description="Disordered" evidence="1">
    <location>
        <begin position="349"/>
        <end position="449"/>
    </location>
</feature>
<dbReference type="Proteomes" id="UP000289340">
    <property type="component" value="Chromosome 6"/>
</dbReference>